<dbReference type="AlphaFoldDB" id="A0A8H6Y3K0"/>
<accession>A0A8H6Y3K0</accession>
<protein>
    <submittedName>
        <fullName evidence="2">Uncharacterized protein</fullName>
    </submittedName>
</protein>
<keyword evidence="3" id="KW-1185">Reference proteome</keyword>
<evidence type="ECO:0000313" key="3">
    <source>
        <dbReference type="Proteomes" id="UP000623467"/>
    </source>
</evidence>
<comment type="caution">
    <text evidence="2">The sequence shown here is derived from an EMBL/GenBank/DDBJ whole genome shotgun (WGS) entry which is preliminary data.</text>
</comment>
<evidence type="ECO:0000313" key="2">
    <source>
        <dbReference type="EMBL" id="KAF7353490.1"/>
    </source>
</evidence>
<dbReference type="EMBL" id="JACAZH010000012">
    <property type="protein sequence ID" value="KAF7353490.1"/>
    <property type="molecule type" value="Genomic_DNA"/>
</dbReference>
<gene>
    <name evidence="2" type="ORF">MSAN_01538600</name>
</gene>
<reference evidence="2" key="1">
    <citation type="submission" date="2020-05" db="EMBL/GenBank/DDBJ databases">
        <title>Mycena genomes resolve the evolution of fungal bioluminescence.</title>
        <authorList>
            <person name="Tsai I.J."/>
        </authorList>
    </citation>
    <scope>NUCLEOTIDE SEQUENCE</scope>
    <source>
        <strain evidence="2">160909Yilan</strain>
    </source>
</reference>
<evidence type="ECO:0000256" key="1">
    <source>
        <dbReference type="SAM" id="MobiDB-lite"/>
    </source>
</evidence>
<sequence length="149" mass="16259">MARKQQLDGWDDLEPSFQDLSYLQELGPSTVFSEADVTRLCYLCGQFSTYRALVIHTPQPFLSFSHSHFTSTFSCLGAFSTKAEITILSETKRAGSSDKGVGSGCTETAYEPQGDDARAFSKGKGMKRTSYASTAGPLSSRRSRCAVFP</sequence>
<organism evidence="2 3">
    <name type="scientific">Mycena sanguinolenta</name>
    <dbReference type="NCBI Taxonomy" id="230812"/>
    <lineage>
        <taxon>Eukaryota</taxon>
        <taxon>Fungi</taxon>
        <taxon>Dikarya</taxon>
        <taxon>Basidiomycota</taxon>
        <taxon>Agaricomycotina</taxon>
        <taxon>Agaricomycetes</taxon>
        <taxon>Agaricomycetidae</taxon>
        <taxon>Agaricales</taxon>
        <taxon>Marasmiineae</taxon>
        <taxon>Mycenaceae</taxon>
        <taxon>Mycena</taxon>
    </lineage>
</organism>
<proteinExistence type="predicted"/>
<dbReference type="Proteomes" id="UP000623467">
    <property type="component" value="Unassembled WGS sequence"/>
</dbReference>
<feature type="region of interest" description="Disordered" evidence="1">
    <location>
        <begin position="94"/>
        <end position="149"/>
    </location>
</feature>
<name>A0A8H6Y3K0_9AGAR</name>